<dbReference type="EMBL" id="JACKVC010000009">
    <property type="protein sequence ID" value="MCV7387419.1"/>
    <property type="molecule type" value="Genomic_DNA"/>
</dbReference>
<dbReference type="Pfam" id="PF00111">
    <property type="entry name" value="Fer2"/>
    <property type="match status" value="1"/>
</dbReference>
<keyword evidence="2" id="KW-0285">Flavoprotein</keyword>
<evidence type="ECO:0000256" key="5">
    <source>
        <dbReference type="ARBA" id="ARBA00022827"/>
    </source>
</evidence>
<dbReference type="InterPro" id="IPR012675">
    <property type="entry name" value="Beta-grasp_dom_sf"/>
</dbReference>
<comment type="caution">
    <text evidence="11">The sequence shown here is derived from an EMBL/GenBank/DDBJ whole genome shotgun (WGS) entry which is preliminary data.</text>
</comment>
<evidence type="ECO:0000259" key="9">
    <source>
        <dbReference type="PROSITE" id="PS51085"/>
    </source>
</evidence>
<dbReference type="PROSITE" id="PS00197">
    <property type="entry name" value="2FE2S_FER_1"/>
    <property type="match status" value="1"/>
</dbReference>
<accession>A0AAW5SWK2</accession>
<dbReference type="CDD" id="cd06214">
    <property type="entry name" value="PA_degradation_oxidoreductase_like"/>
    <property type="match status" value="1"/>
</dbReference>
<dbReference type="PANTHER" id="PTHR47354">
    <property type="entry name" value="NADH OXIDOREDUCTASE HCR"/>
    <property type="match status" value="1"/>
</dbReference>
<dbReference type="GO" id="GO:0050660">
    <property type="term" value="F:flavin adenine dinucleotide binding"/>
    <property type="evidence" value="ECO:0007669"/>
    <property type="project" value="TreeGrafter"/>
</dbReference>
<comment type="cofactor">
    <cofactor evidence="1">
        <name>FAD</name>
        <dbReference type="ChEBI" id="CHEBI:57692"/>
    </cofactor>
</comment>
<reference evidence="11" key="2">
    <citation type="journal article" date="2022" name="BMC Genomics">
        <title>Comparative genome analysis of mycobacteria focusing on tRNA and non-coding RNA.</title>
        <authorList>
            <person name="Behra P.R.K."/>
            <person name="Pettersson B.M.F."/>
            <person name="Ramesh M."/>
            <person name="Das S."/>
            <person name="Dasgupta S."/>
            <person name="Kirsebom L.A."/>
        </authorList>
    </citation>
    <scope>NUCLEOTIDE SEQUENCE</scope>
    <source>
        <strain evidence="11">DSM 44242</strain>
    </source>
</reference>
<evidence type="ECO:0000256" key="3">
    <source>
        <dbReference type="ARBA" id="ARBA00022714"/>
    </source>
</evidence>
<dbReference type="AlphaFoldDB" id="A0AAW5SWK2"/>
<dbReference type="InterPro" id="IPR008333">
    <property type="entry name" value="Cbr1-like_FAD-bd_dom"/>
</dbReference>
<dbReference type="Gene3D" id="3.10.20.30">
    <property type="match status" value="1"/>
</dbReference>
<dbReference type="PROSITE" id="PS51384">
    <property type="entry name" value="FAD_FR"/>
    <property type="match status" value="1"/>
</dbReference>
<dbReference type="SUPFAM" id="SSF52343">
    <property type="entry name" value="Ferredoxin reductase-like, C-terminal NADP-linked domain"/>
    <property type="match status" value="1"/>
</dbReference>
<dbReference type="InterPro" id="IPR017938">
    <property type="entry name" value="Riboflavin_synthase-like_b-brl"/>
</dbReference>
<evidence type="ECO:0000259" key="10">
    <source>
        <dbReference type="PROSITE" id="PS51384"/>
    </source>
</evidence>
<protein>
    <submittedName>
        <fullName evidence="11">Ferredoxin--NADP reductase</fullName>
    </submittedName>
</protein>
<dbReference type="GO" id="GO:0051537">
    <property type="term" value="F:2 iron, 2 sulfur cluster binding"/>
    <property type="evidence" value="ECO:0007669"/>
    <property type="project" value="UniProtKB-KW"/>
</dbReference>
<dbReference type="PRINTS" id="PR00410">
    <property type="entry name" value="PHEHYDRXLASE"/>
</dbReference>
<keyword evidence="4" id="KW-0479">Metal-binding</keyword>
<dbReference type="GO" id="GO:0016491">
    <property type="term" value="F:oxidoreductase activity"/>
    <property type="evidence" value="ECO:0007669"/>
    <property type="project" value="UniProtKB-KW"/>
</dbReference>
<keyword evidence="8" id="KW-0411">Iron-sulfur</keyword>
<dbReference type="RefSeq" id="WP_036447405.1">
    <property type="nucleotide sequence ID" value="NZ_JACKVC010000009.1"/>
</dbReference>
<dbReference type="InterPro" id="IPR006058">
    <property type="entry name" value="2Fe2S_fd_BS"/>
</dbReference>
<evidence type="ECO:0000256" key="8">
    <source>
        <dbReference type="ARBA" id="ARBA00023014"/>
    </source>
</evidence>
<dbReference type="Proteomes" id="UP001141659">
    <property type="component" value="Unassembled WGS sequence"/>
</dbReference>
<dbReference type="GO" id="GO:0046872">
    <property type="term" value="F:metal ion binding"/>
    <property type="evidence" value="ECO:0007669"/>
    <property type="project" value="UniProtKB-KW"/>
</dbReference>
<evidence type="ECO:0000313" key="12">
    <source>
        <dbReference type="Proteomes" id="UP001141659"/>
    </source>
</evidence>
<dbReference type="Gene3D" id="3.40.50.80">
    <property type="entry name" value="Nucleotide-binding domain of ferredoxin-NADP reductase (FNR) module"/>
    <property type="match status" value="1"/>
</dbReference>
<dbReference type="InterPro" id="IPR001433">
    <property type="entry name" value="OxRdtase_FAD/NAD-bd"/>
</dbReference>
<evidence type="ECO:0000256" key="6">
    <source>
        <dbReference type="ARBA" id="ARBA00023002"/>
    </source>
</evidence>
<dbReference type="CDD" id="cd00207">
    <property type="entry name" value="fer2"/>
    <property type="match status" value="1"/>
</dbReference>
<dbReference type="PROSITE" id="PS51085">
    <property type="entry name" value="2FE2S_FER_2"/>
    <property type="match status" value="1"/>
</dbReference>
<evidence type="ECO:0000256" key="1">
    <source>
        <dbReference type="ARBA" id="ARBA00001974"/>
    </source>
</evidence>
<feature type="domain" description="FAD-binding FR-type" evidence="10">
    <location>
        <begin position="18"/>
        <end position="124"/>
    </location>
</feature>
<gene>
    <name evidence="11" type="ORF">H5P34_05095</name>
</gene>
<evidence type="ECO:0000256" key="4">
    <source>
        <dbReference type="ARBA" id="ARBA00022723"/>
    </source>
</evidence>
<evidence type="ECO:0000256" key="2">
    <source>
        <dbReference type="ARBA" id="ARBA00022630"/>
    </source>
</evidence>
<dbReference type="Gene3D" id="2.40.30.10">
    <property type="entry name" value="Translation factors"/>
    <property type="match status" value="1"/>
</dbReference>
<dbReference type="Pfam" id="PF00970">
    <property type="entry name" value="FAD_binding_6"/>
    <property type="match status" value="1"/>
</dbReference>
<dbReference type="SUPFAM" id="SSF54292">
    <property type="entry name" value="2Fe-2S ferredoxin-like"/>
    <property type="match status" value="1"/>
</dbReference>
<name>A0AAW5SWK2_9MYCO</name>
<dbReference type="InterPro" id="IPR036010">
    <property type="entry name" value="2Fe-2S_ferredoxin-like_sf"/>
</dbReference>
<evidence type="ECO:0000256" key="7">
    <source>
        <dbReference type="ARBA" id="ARBA00023004"/>
    </source>
</evidence>
<keyword evidence="3" id="KW-0001">2Fe-2S</keyword>
<reference evidence="11" key="1">
    <citation type="submission" date="2020-07" db="EMBL/GenBank/DDBJ databases">
        <authorList>
            <person name="Pettersson B.M.F."/>
            <person name="Behra P.R.K."/>
            <person name="Ramesh M."/>
            <person name="Das S."/>
            <person name="Dasgupta S."/>
            <person name="Kirsebom L.A."/>
        </authorList>
    </citation>
    <scope>NUCLEOTIDE SEQUENCE</scope>
    <source>
        <strain evidence="11">DSM 44242</strain>
    </source>
</reference>
<dbReference type="InterPro" id="IPR039261">
    <property type="entry name" value="FNR_nucleotide-bd"/>
</dbReference>
<dbReference type="SUPFAM" id="SSF63380">
    <property type="entry name" value="Riboflavin synthase domain-like"/>
    <property type="match status" value="1"/>
</dbReference>
<organism evidence="11 12">
    <name type="scientific">Mycolicibacterium porcinum</name>
    <dbReference type="NCBI Taxonomy" id="39693"/>
    <lineage>
        <taxon>Bacteria</taxon>
        <taxon>Bacillati</taxon>
        <taxon>Actinomycetota</taxon>
        <taxon>Actinomycetes</taxon>
        <taxon>Mycobacteriales</taxon>
        <taxon>Mycobacteriaceae</taxon>
        <taxon>Mycolicibacterium</taxon>
    </lineage>
</organism>
<dbReference type="InterPro" id="IPR001041">
    <property type="entry name" value="2Fe-2S_ferredoxin-type"/>
</dbReference>
<keyword evidence="6" id="KW-0560">Oxidoreductase</keyword>
<keyword evidence="5" id="KW-0274">FAD</keyword>
<feature type="domain" description="2Fe-2S ferredoxin-type" evidence="9">
    <location>
        <begin position="276"/>
        <end position="363"/>
    </location>
</feature>
<dbReference type="Pfam" id="PF00175">
    <property type="entry name" value="NAD_binding_1"/>
    <property type="match status" value="1"/>
</dbReference>
<sequence length="363" mass="38685">MTDVECTTDTVGAGAQASRGVALTVADVIDESHDARSLVFTIPEDQRERFSYLPGQFVTLRVPSELTGSVARCYSLASSPHTDPAPKVTIKRTADGYGSNWLCDNVTVGDTIEVLPPSGVFTPATLDADFLLWAAGSGITPVMSILKSVLSAGTGRVILCYANRDERSVIFAGELRELAARYAGRLTVLHWLESIQGLPTRAQLSGFTRTVFAGSAGFESFVCGPAQFMAVIKETLTEAGVPRERVHLEVFQSLSGDPFASDIPSAATDSDDSDAVALQVDLDGNSHHLRWPRRATLVDALISSGVDVPYSCREGQCGSCAATVVRGDVDMASCDILEPEDLADGVILGCQARPISDDIHIEF</sequence>
<evidence type="ECO:0000313" key="11">
    <source>
        <dbReference type="EMBL" id="MCV7387419.1"/>
    </source>
</evidence>
<dbReference type="InterPro" id="IPR050415">
    <property type="entry name" value="MRET"/>
</dbReference>
<dbReference type="PANTHER" id="PTHR47354:SF8">
    <property type="entry name" value="1,2-PHENYLACETYL-COA EPOXIDASE, SUBUNIT E"/>
    <property type="match status" value="1"/>
</dbReference>
<dbReference type="InterPro" id="IPR017927">
    <property type="entry name" value="FAD-bd_FR_type"/>
</dbReference>
<keyword evidence="7" id="KW-0408">Iron</keyword>
<proteinExistence type="predicted"/>